<dbReference type="OrthoDB" id="9778870at2"/>
<comment type="caution">
    <text evidence="6">The sequence shown here is derived from an EMBL/GenBank/DDBJ whole genome shotgun (WGS) entry which is preliminary data.</text>
</comment>
<dbReference type="InterPro" id="IPR029439">
    <property type="entry name" value="Wzt_C"/>
</dbReference>
<dbReference type="InterPro" id="IPR015860">
    <property type="entry name" value="ABC_transpr_TagH-like"/>
</dbReference>
<gene>
    <name evidence="6" type="ORF">HAD_08485</name>
</gene>
<evidence type="ECO:0000313" key="7">
    <source>
        <dbReference type="Proteomes" id="UP000027446"/>
    </source>
</evidence>
<dbReference type="InterPro" id="IPR003439">
    <property type="entry name" value="ABC_transporter-like_ATP-bd"/>
</dbReference>
<comment type="similarity">
    <text evidence="1">Belongs to the ABC transporter superfamily.</text>
</comment>
<dbReference type="InterPro" id="IPR027417">
    <property type="entry name" value="P-loop_NTPase"/>
</dbReference>
<feature type="domain" description="ABC transporter" evidence="5">
    <location>
        <begin position="37"/>
        <end position="259"/>
    </location>
</feature>
<evidence type="ECO:0000256" key="4">
    <source>
        <dbReference type="ARBA" id="ARBA00022840"/>
    </source>
</evidence>
<dbReference type="GO" id="GO:0016020">
    <property type="term" value="C:membrane"/>
    <property type="evidence" value="ECO:0007669"/>
    <property type="project" value="InterPro"/>
</dbReference>
<dbReference type="eggNOG" id="COG1134">
    <property type="taxonomic scope" value="Bacteria"/>
</dbReference>
<keyword evidence="3" id="KW-0547">Nucleotide-binding</keyword>
<proteinExistence type="inferred from homology"/>
<name>A0A069E6K9_9PROT</name>
<dbReference type="GO" id="GO:0005524">
    <property type="term" value="F:ATP binding"/>
    <property type="evidence" value="ECO:0007669"/>
    <property type="project" value="UniProtKB-KW"/>
</dbReference>
<evidence type="ECO:0000256" key="2">
    <source>
        <dbReference type="ARBA" id="ARBA00022448"/>
    </source>
</evidence>
<keyword evidence="7" id="KW-1185">Reference proteome</keyword>
<dbReference type="GO" id="GO:0016887">
    <property type="term" value="F:ATP hydrolysis activity"/>
    <property type="evidence" value="ECO:0007669"/>
    <property type="project" value="InterPro"/>
</dbReference>
<dbReference type="AlphaFoldDB" id="A0A069E6K9"/>
<dbReference type="SMART" id="SM00382">
    <property type="entry name" value="AAA"/>
    <property type="match status" value="1"/>
</dbReference>
<dbReference type="InterPro" id="IPR050683">
    <property type="entry name" value="Bact_Polysacc_Export_ATP-bd"/>
</dbReference>
<evidence type="ECO:0000256" key="1">
    <source>
        <dbReference type="ARBA" id="ARBA00005417"/>
    </source>
</evidence>
<keyword evidence="4" id="KW-0067">ATP-binding</keyword>
<keyword evidence="2" id="KW-0813">Transport</keyword>
<dbReference type="PANTHER" id="PTHR46743:SF2">
    <property type="entry name" value="TEICHOIC ACIDS EXPORT ATP-BINDING PROTEIN TAGH"/>
    <property type="match status" value="1"/>
</dbReference>
<dbReference type="Pfam" id="PF14524">
    <property type="entry name" value="Wzt_C"/>
    <property type="match status" value="1"/>
</dbReference>
<sequence>MSSDLPDHAIHLQGVSKHYLIYKRPEDRLKQMIMPKLRRVTGMKPRKYFTDFAAVHDVDFTVERGETVGIIGRNGSGKSTLLQMICGILQPSSGSVEVNGRIAALLELGAGFNADFTGRENVFLNAAILGLTREETEARFDSIARFADIGIFIDQPVKTYSSGMYVRLAFAVAINVDPDILVVDEALSVGDEAFQRKCFARIEQIRESGATILFVSHSAQTIVQLCDRAILMDGGSKLLDGEPKPVVQQYQRLVNADPVRQKTIREEIITCQGVPPEEPAPPAADVKIAPSEAEPEAEERADPIDPSLVAHPKDIENTGIVEIFDVSLETEQGTPVNLVEMGQRMVLRFQARFNDKVDNTFAAMAIRTIAGLKLFGASTRLVLPDHPSSADAGDVWDVRFSFNCPLTPGVYFFTVAVGKALGAGAEHHHRIQDALAFRVKFRPDLVATGFVDAGITPLVSRIERSAA</sequence>
<dbReference type="CDD" id="cd03220">
    <property type="entry name" value="ABC_KpsT_Wzt"/>
    <property type="match status" value="1"/>
</dbReference>
<accession>A0A069E6K9</accession>
<reference evidence="6 7" key="1">
    <citation type="journal article" date="2014" name="Antonie Van Leeuwenhoek">
        <title>Hyphomonas beringensis sp. nov. and Hyphomonas chukchiensis sp. nov., isolated from surface seawater of the Bering Sea and Chukchi Sea.</title>
        <authorList>
            <person name="Li C."/>
            <person name="Lai Q."/>
            <person name="Li G."/>
            <person name="Dong C."/>
            <person name="Wang J."/>
            <person name="Liao Y."/>
            <person name="Shao Z."/>
        </authorList>
    </citation>
    <scope>NUCLEOTIDE SEQUENCE [LARGE SCALE GENOMIC DNA]</scope>
    <source>
        <strain evidence="6 7">MHS-3</strain>
    </source>
</reference>
<organism evidence="6 7">
    <name type="scientific">Hyphomonas adhaerens MHS-3</name>
    <dbReference type="NCBI Taxonomy" id="1280949"/>
    <lineage>
        <taxon>Bacteria</taxon>
        <taxon>Pseudomonadati</taxon>
        <taxon>Pseudomonadota</taxon>
        <taxon>Alphaproteobacteria</taxon>
        <taxon>Hyphomonadales</taxon>
        <taxon>Hyphomonadaceae</taxon>
        <taxon>Hyphomonas</taxon>
    </lineage>
</organism>
<dbReference type="Gene3D" id="2.70.50.60">
    <property type="entry name" value="abc- transporter (atp binding component) like domain"/>
    <property type="match status" value="1"/>
</dbReference>
<dbReference type="Gene3D" id="3.40.50.300">
    <property type="entry name" value="P-loop containing nucleotide triphosphate hydrolases"/>
    <property type="match status" value="1"/>
</dbReference>
<protein>
    <submittedName>
        <fullName evidence="6">Polysaccharide/polyol phosphate ABC transporter ATPase</fullName>
    </submittedName>
</protein>
<dbReference type="PATRIC" id="fig|1280949.3.peg.1731"/>
<dbReference type="STRING" id="1280949.HAD_08485"/>
<dbReference type="RefSeq" id="WP_035570506.1">
    <property type="nucleotide sequence ID" value="NZ_ARYH01000001.1"/>
</dbReference>
<dbReference type="SUPFAM" id="SSF52540">
    <property type="entry name" value="P-loop containing nucleoside triphosphate hydrolases"/>
    <property type="match status" value="1"/>
</dbReference>
<dbReference type="Proteomes" id="UP000027446">
    <property type="component" value="Unassembled WGS sequence"/>
</dbReference>
<dbReference type="PANTHER" id="PTHR46743">
    <property type="entry name" value="TEICHOIC ACIDS EXPORT ATP-BINDING PROTEIN TAGH"/>
    <property type="match status" value="1"/>
</dbReference>
<dbReference type="Pfam" id="PF00005">
    <property type="entry name" value="ABC_tran"/>
    <property type="match status" value="1"/>
</dbReference>
<evidence type="ECO:0000256" key="3">
    <source>
        <dbReference type="ARBA" id="ARBA00022741"/>
    </source>
</evidence>
<dbReference type="CDD" id="cd10147">
    <property type="entry name" value="Wzt_C-like"/>
    <property type="match status" value="1"/>
</dbReference>
<dbReference type="PROSITE" id="PS50893">
    <property type="entry name" value="ABC_TRANSPORTER_2"/>
    <property type="match status" value="1"/>
</dbReference>
<dbReference type="GO" id="GO:0140359">
    <property type="term" value="F:ABC-type transporter activity"/>
    <property type="evidence" value="ECO:0007669"/>
    <property type="project" value="InterPro"/>
</dbReference>
<dbReference type="EMBL" id="ARYH01000001">
    <property type="protein sequence ID" value="KCZ85708.1"/>
    <property type="molecule type" value="Genomic_DNA"/>
</dbReference>
<dbReference type="InterPro" id="IPR003593">
    <property type="entry name" value="AAA+_ATPase"/>
</dbReference>
<evidence type="ECO:0000313" key="6">
    <source>
        <dbReference type="EMBL" id="KCZ85708.1"/>
    </source>
</evidence>
<evidence type="ECO:0000259" key="5">
    <source>
        <dbReference type="PROSITE" id="PS50893"/>
    </source>
</evidence>